<dbReference type="Proteomes" id="UP000255248">
    <property type="component" value="Unassembled WGS sequence"/>
</dbReference>
<evidence type="ECO:0000256" key="1">
    <source>
        <dbReference type="SAM" id="MobiDB-lite"/>
    </source>
</evidence>
<dbReference type="RefSeq" id="WP_024524792.1">
    <property type="nucleotide sequence ID" value="NZ_CP065626.1"/>
</dbReference>
<evidence type="ECO:0000313" key="2">
    <source>
        <dbReference type="EMBL" id="STC89240.1"/>
    </source>
</evidence>
<dbReference type="AlphaFoldDB" id="A0A376DGX1"/>
<reference evidence="2 3" key="1">
    <citation type="submission" date="2018-06" db="EMBL/GenBank/DDBJ databases">
        <authorList>
            <consortium name="Pathogen Informatics"/>
            <person name="Doyle S."/>
        </authorList>
    </citation>
    <scope>NUCLEOTIDE SEQUENCE [LARGE SCALE GENOMIC DNA]</scope>
    <source>
        <strain evidence="2 3">NCTC12121</strain>
    </source>
</reference>
<sequence>MHRIDTPTAQKDKFGVGKNGFTRGNPQTGTPSTDLDDDYFDSLQEEIAGVIEAAAISLDKADRGQLLKAMKKLFQSGDETLTALASLATGENKLPYFTGNKTAGQTELTQVGRDLIGKASTDAVLEYLGLRETINQAAGALQKAQNGADIPNKSKFIDNTGLRDTVNKANNAVPTSRRINNKALSSDISLTASDVSAFALGRTGAAASNDKAVPWNAPSGIYLANIGGASCMILHFNMGTGSCPSVQFKINCKNGGVAYRSARDGYGFESDWVELMPATKTVQDIRLSTREQVKVWNGPGYGDQPPYVITGVLNSNRDEFTDTVYRRALQKLINGTWYNVGGL</sequence>
<proteinExistence type="predicted"/>
<evidence type="ECO:0008006" key="4">
    <source>
        <dbReference type="Google" id="ProtNLM"/>
    </source>
</evidence>
<dbReference type="EMBL" id="UFXZ01000001">
    <property type="protein sequence ID" value="STC89240.1"/>
    <property type="molecule type" value="Genomic_DNA"/>
</dbReference>
<protein>
    <recommendedName>
        <fullName evidence="4">Phage tail fibre repeat</fullName>
    </recommendedName>
</protein>
<gene>
    <name evidence="2" type="ORF">NCTC12121_02107</name>
</gene>
<accession>A0A376DGX1</accession>
<feature type="compositionally biased region" description="Polar residues" evidence="1">
    <location>
        <begin position="22"/>
        <end position="33"/>
    </location>
</feature>
<evidence type="ECO:0000313" key="3">
    <source>
        <dbReference type="Proteomes" id="UP000255248"/>
    </source>
</evidence>
<name>A0A376DGX1_9GAMM</name>
<feature type="region of interest" description="Disordered" evidence="1">
    <location>
        <begin position="1"/>
        <end position="34"/>
    </location>
</feature>
<organism evidence="2 3">
    <name type="scientific">Edwardsiella hoshinae</name>
    <dbReference type="NCBI Taxonomy" id="93378"/>
    <lineage>
        <taxon>Bacteria</taxon>
        <taxon>Pseudomonadati</taxon>
        <taxon>Pseudomonadota</taxon>
        <taxon>Gammaproteobacteria</taxon>
        <taxon>Enterobacterales</taxon>
        <taxon>Hafniaceae</taxon>
        <taxon>Edwardsiella</taxon>
    </lineage>
</organism>